<organism evidence="6 7">
    <name type="scientific">Pontibacter locisalis</name>
    <dbReference type="NCBI Taxonomy" id="1719035"/>
    <lineage>
        <taxon>Bacteria</taxon>
        <taxon>Pseudomonadati</taxon>
        <taxon>Bacteroidota</taxon>
        <taxon>Cytophagia</taxon>
        <taxon>Cytophagales</taxon>
        <taxon>Hymenobacteraceae</taxon>
        <taxon>Pontibacter</taxon>
    </lineage>
</organism>
<keyword evidence="7" id="KW-1185">Reference proteome</keyword>
<evidence type="ECO:0000259" key="4">
    <source>
        <dbReference type="Pfam" id="PF00082"/>
    </source>
</evidence>
<dbReference type="PANTHER" id="PTHR43399">
    <property type="entry name" value="SUBTILISIN-RELATED"/>
    <property type="match status" value="1"/>
</dbReference>
<evidence type="ECO:0000256" key="1">
    <source>
        <dbReference type="ARBA" id="ARBA00011073"/>
    </source>
</evidence>
<dbReference type="InterPro" id="IPR034058">
    <property type="entry name" value="TagA/B/C/D_pept_dom"/>
</dbReference>
<comment type="caution">
    <text evidence="2">Lacks conserved residue(s) required for the propagation of feature annotation.</text>
</comment>
<dbReference type="SUPFAM" id="SSF52743">
    <property type="entry name" value="Subtilisin-like"/>
    <property type="match status" value="1"/>
</dbReference>
<dbReference type="NCBIfam" id="TIGR04183">
    <property type="entry name" value="Por_Secre_tail"/>
    <property type="match status" value="1"/>
</dbReference>
<dbReference type="CDD" id="cd04842">
    <property type="entry name" value="Peptidases_S8_Kp43_protease"/>
    <property type="match status" value="1"/>
</dbReference>
<evidence type="ECO:0000313" key="7">
    <source>
        <dbReference type="Proteomes" id="UP001597544"/>
    </source>
</evidence>
<comment type="similarity">
    <text evidence="1 2">Belongs to the peptidase S8 family.</text>
</comment>
<dbReference type="InterPro" id="IPR026444">
    <property type="entry name" value="Secre_tail"/>
</dbReference>
<feature type="domain" description="Peptidase S8/S53" evidence="4">
    <location>
        <begin position="148"/>
        <end position="395"/>
    </location>
</feature>
<evidence type="ECO:0000256" key="2">
    <source>
        <dbReference type="PROSITE-ProRule" id="PRU01240"/>
    </source>
</evidence>
<dbReference type="Gene3D" id="3.40.50.200">
    <property type="entry name" value="Peptidase S8/S53 domain"/>
    <property type="match status" value="1"/>
</dbReference>
<protein>
    <submittedName>
        <fullName evidence="6">S8 family serine peptidase</fullName>
    </submittedName>
</protein>
<dbReference type="Proteomes" id="UP001597544">
    <property type="component" value="Unassembled WGS sequence"/>
</dbReference>
<dbReference type="PANTHER" id="PTHR43399:SF4">
    <property type="entry name" value="CELL WALL-ASSOCIATED PROTEASE"/>
    <property type="match status" value="1"/>
</dbReference>
<feature type="chain" id="PRO_5046008618" evidence="3">
    <location>
        <begin position="27"/>
        <end position="882"/>
    </location>
</feature>
<reference evidence="7" key="1">
    <citation type="journal article" date="2019" name="Int. J. Syst. Evol. Microbiol.">
        <title>The Global Catalogue of Microorganisms (GCM) 10K type strain sequencing project: providing services to taxonomists for standard genome sequencing and annotation.</title>
        <authorList>
            <consortium name="The Broad Institute Genomics Platform"/>
            <consortium name="The Broad Institute Genome Sequencing Center for Infectious Disease"/>
            <person name="Wu L."/>
            <person name="Ma J."/>
        </authorList>
    </citation>
    <scope>NUCLEOTIDE SEQUENCE [LARGE SCALE GENOMIC DNA]</scope>
    <source>
        <strain evidence="7">KCTC 42498</strain>
    </source>
</reference>
<dbReference type="InterPro" id="IPR036852">
    <property type="entry name" value="Peptidase_S8/S53_dom_sf"/>
</dbReference>
<evidence type="ECO:0000256" key="3">
    <source>
        <dbReference type="SAM" id="SignalP"/>
    </source>
</evidence>
<dbReference type="PROSITE" id="PS51892">
    <property type="entry name" value="SUBTILASE"/>
    <property type="match status" value="1"/>
</dbReference>
<feature type="domain" description="Secretion system C-terminal sorting" evidence="5">
    <location>
        <begin position="810"/>
        <end position="881"/>
    </location>
</feature>
<proteinExistence type="inferred from homology"/>
<dbReference type="RefSeq" id="WP_377507930.1">
    <property type="nucleotide sequence ID" value="NZ_JBHULU010000015.1"/>
</dbReference>
<dbReference type="InterPro" id="IPR051048">
    <property type="entry name" value="Peptidase_S8/S53_subtilisin"/>
</dbReference>
<accession>A0ABW5IP30</accession>
<dbReference type="Pfam" id="PF18962">
    <property type="entry name" value="Por_Secre_tail"/>
    <property type="match status" value="1"/>
</dbReference>
<dbReference type="InterPro" id="IPR008979">
    <property type="entry name" value="Galactose-bd-like_sf"/>
</dbReference>
<evidence type="ECO:0000259" key="5">
    <source>
        <dbReference type="Pfam" id="PF18962"/>
    </source>
</evidence>
<sequence>MPKFYRSNSSHLLLLLLLFLPLISSAQNRGDILLQKQAKQRLAPTLHHALHKNTISSYRVTVNDKAAFLTWLREHKLATASKELQDISNGFSLSAVSRSQLKQLVACPYITFIDRANRVPQEEAELRDVNFPANNITVVQTRYSELTGDGMAVSVKEGAFNPNDIDLKARVLAPEAFSSSHTPHATTMATIIAGAGNSGPKGKGIATKALLATSDFKELFPDNSVTLLSKGVGVQNHSYGVGVENYYGLESAAYDQQTFQSPQLLHVFSSGNSGNKQSETGAYANIPAFANLTGQFKTSKNTLSVGALEPGNKVGLLSSRGPAYDGRIKPEVVAYGIGGTSEAAAVVSGVSVLVQQAYKLQHEGELPSAALVKAALINSADDVGKPGVDFEAGFGNTDALGAIRTIKELRFKEAALLQDEQKSFTILVPEGTKLLKITLVWHEKEATPNAPKALVNDLDLVVKHKESGSNWHPWILSTFPHADSLAKPAKRGLDRLNNVEQVTVATPAAGTYELVVSGYKIQDKAQNFSLVYEFEHELEWLYPSLGLSLKAGSTNEIRWQGSNANENIQLEYRLAGERDWTLIKQVSGPTLQFGWSAPDTIAIAQLRLTTGATSIESEPFILTKPLKLKVGFDCTDNAMVHWPSLKGVQEYQVLHVDKAYLSPLLTTSDTLAVINKQTLQNMSDFVLVAPVINDMLGETSDAVAYARQGAGCYVRSFLPNQFVMDSILLNLELNTLYQVATITLERKLNGAFSPVEKINPVVNQQFKLHDPSPSLGSNFYRIKVETTSGAAFFSSEEEAVYAPENFIQAYPNPVQAGQPLHVTVSNDSAQLQLYDRLGRLIRVSEEFGMIKTLETTGLQKGLHILRLKTDTGSYISTKVIIL</sequence>
<dbReference type="EMBL" id="JBHULU010000015">
    <property type="protein sequence ID" value="MFD2514728.1"/>
    <property type="molecule type" value="Genomic_DNA"/>
</dbReference>
<dbReference type="SUPFAM" id="SSF49785">
    <property type="entry name" value="Galactose-binding domain-like"/>
    <property type="match status" value="1"/>
</dbReference>
<name>A0ABW5IP30_9BACT</name>
<evidence type="ECO:0000313" key="6">
    <source>
        <dbReference type="EMBL" id="MFD2514728.1"/>
    </source>
</evidence>
<keyword evidence="3" id="KW-0732">Signal</keyword>
<gene>
    <name evidence="6" type="ORF">ACFSRY_12700</name>
</gene>
<dbReference type="Pfam" id="PF00082">
    <property type="entry name" value="Peptidase_S8"/>
    <property type="match status" value="1"/>
</dbReference>
<feature type="signal peptide" evidence="3">
    <location>
        <begin position="1"/>
        <end position="26"/>
    </location>
</feature>
<comment type="caution">
    <text evidence="6">The sequence shown here is derived from an EMBL/GenBank/DDBJ whole genome shotgun (WGS) entry which is preliminary data.</text>
</comment>
<dbReference type="InterPro" id="IPR000209">
    <property type="entry name" value="Peptidase_S8/S53_dom"/>
</dbReference>
<dbReference type="Gene3D" id="2.60.120.380">
    <property type="match status" value="1"/>
</dbReference>